<dbReference type="Proteomes" id="UP000186931">
    <property type="component" value="Unassembled WGS sequence"/>
</dbReference>
<sequence length="186" mass="20352">MQQARWCFILIFSFSMLALLCACQPPVSGESAGIQTPYLYWKLQQTELTVTPLQIPVKGVNIAQIQDTWGAARSEGRKHQGTDIFAVRGTAVIAATDGIVHKIGLDRLGGKVIWITGPALSQHYYAHLDDYAEHIHVGDWVEAGEVIGFVGTSGNAQNTPPHLHYGIYLRGHGAVNPYPYLLASSR</sequence>
<evidence type="ECO:0000259" key="2">
    <source>
        <dbReference type="Pfam" id="PF01551"/>
    </source>
</evidence>
<organism evidence="3 4">
    <name type="scientific">Acinetobacter towneri</name>
    <dbReference type="NCBI Taxonomy" id="202956"/>
    <lineage>
        <taxon>Bacteria</taxon>
        <taxon>Pseudomonadati</taxon>
        <taxon>Pseudomonadota</taxon>
        <taxon>Gammaproteobacteria</taxon>
        <taxon>Moraxellales</taxon>
        <taxon>Moraxellaceae</taxon>
        <taxon>Acinetobacter</taxon>
    </lineage>
</organism>
<dbReference type="EMBL" id="MKQS01000001">
    <property type="protein sequence ID" value="OFE44693.1"/>
    <property type="molecule type" value="Genomic_DNA"/>
</dbReference>
<evidence type="ECO:0000313" key="3">
    <source>
        <dbReference type="EMBL" id="OFE44693.1"/>
    </source>
</evidence>
<feature type="chain" id="PRO_5009213553" evidence="1">
    <location>
        <begin position="19"/>
        <end position="186"/>
    </location>
</feature>
<comment type="caution">
    <text evidence="3">The sequence shown here is derived from an EMBL/GenBank/DDBJ whole genome shotgun (WGS) entry which is preliminary data.</text>
</comment>
<dbReference type="RefSeq" id="WP_026438049.1">
    <property type="nucleotide sequence ID" value="NZ_CP183897.1"/>
</dbReference>
<evidence type="ECO:0000256" key="1">
    <source>
        <dbReference type="SAM" id="SignalP"/>
    </source>
</evidence>
<dbReference type="Pfam" id="PF01551">
    <property type="entry name" value="Peptidase_M23"/>
    <property type="match status" value="1"/>
</dbReference>
<gene>
    <name evidence="3" type="ORF">BJN41_00775</name>
</gene>
<keyword evidence="1" id="KW-0732">Signal</keyword>
<protein>
    <submittedName>
        <fullName evidence="3">Peptidase M23</fullName>
    </submittedName>
</protein>
<dbReference type="Gene3D" id="2.70.70.10">
    <property type="entry name" value="Glucose Permease (Domain IIA)"/>
    <property type="match status" value="1"/>
</dbReference>
<feature type="domain" description="M23ase beta-sheet core" evidence="2">
    <location>
        <begin position="77"/>
        <end position="177"/>
    </location>
</feature>
<reference evidence="3 4" key="1">
    <citation type="submission" date="2016-10" db="EMBL/GenBank/DDBJ databases">
        <title>Genome of airborne Acinetobacter sp. 5-2Ac02 in the hospital environment: Species near to Acinetobacter towneri.</title>
        <authorList>
            <person name="Barbosa B."/>
            <person name="Fernandez-Garcia L."/>
            <person name="Gato E."/>
            <person name="Leao R."/>
            <person name="Albano R."/>
            <person name="Fernandez B."/>
            <person name="Fernandez-Cuenca F."/>
            <person name="Marques E."/>
            <person name="Tomas M."/>
        </authorList>
    </citation>
    <scope>NUCLEOTIDE SEQUENCE [LARGE SCALE GENOMIC DNA]</scope>
    <source>
        <strain evidence="3 4">5-2Ac02</strain>
    </source>
</reference>
<proteinExistence type="predicted"/>
<dbReference type="AlphaFoldDB" id="A0A1E8E602"/>
<dbReference type="InterPro" id="IPR016047">
    <property type="entry name" value="M23ase_b-sheet_dom"/>
</dbReference>
<dbReference type="SUPFAM" id="SSF51261">
    <property type="entry name" value="Duplicated hybrid motif"/>
    <property type="match status" value="1"/>
</dbReference>
<dbReference type="PANTHER" id="PTHR21666">
    <property type="entry name" value="PEPTIDASE-RELATED"/>
    <property type="match status" value="1"/>
</dbReference>
<dbReference type="CDD" id="cd12797">
    <property type="entry name" value="M23_peptidase"/>
    <property type="match status" value="1"/>
</dbReference>
<feature type="signal peptide" evidence="1">
    <location>
        <begin position="1"/>
        <end position="18"/>
    </location>
</feature>
<dbReference type="InterPro" id="IPR011055">
    <property type="entry name" value="Dup_hybrid_motif"/>
</dbReference>
<dbReference type="PROSITE" id="PS51257">
    <property type="entry name" value="PROKAR_LIPOPROTEIN"/>
    <property type="match status" value="1"/>
</dbReference>
<dbReference type="InterPro" id="IPR050570">
    <property type="entry name" value="Cell_wall_metabolism_enzyme"/>
</dbReference>
<dbReference type="PANTHER" id="PTHR21666:SF268">
    <property type="entry name" value="PEPTIDASE M23 DOMAIN-CONTAINING PROTEIN"/>
    <property type="match status" value="1"/>
</dbReference>
<evidence type="ECO:0000313" key="4">
    <source>
        <dbReference type="Proteomes" id="UP000186931"/>
    </source>
</evidence>
<dbReference type="GO" id="GO:0004222">
    <property type="term" value="F:metalloendopeptidase activity"/>
    <property type="evidence" value="ECO:0007669"/>
    <property type="project" value="TreeGrafter"/>
</dbReference>
<dbReference type="eggNOG" id="COG0739">
    <property type="taxonomic scope" value="Bacteria"/>
</dbReference>
<dbReference type="STRING" id="202956.BJN41_00775"/>
<accession>A0A1E8E602</accession>
<name>A0A1E8E602_9GAMM</name>